<accession>A0A6J5VYN4</accession>
<sequence>MNASGAGYGQLQLGGDEKEGRENIVKLTDIEKHMYMSAHCYLYSPFVLWPEIGFRHFAWAILSFQRSYFYLDRKRKQS</sequence>
<organism evidence="1 2">
    <name type="scientific">Prunus armeniaca</name>
    <name type="common">Apricot</name>
    <name type="synonym">Armeniaca vulgaris</name>
    <dbReference type="NCBI Taxonomy" id="36596"/>
    <lineage>
        <taxon>Eukaryota</taxon>
        <taxon>Viridiplantae</taxon>
        <taxon>Streptophyta</taxon>
        <taxon>Embryophyta</taxon>
        <taxon>Tracheophyta</taxon>
        <taxon>Spermatophyta</taxon>
        <taxon>Magnoliopsida</taxon>
        <taxon>eudicotyledons</taxon>
        <taxon>Gunneridae</taxon>
        <taxon>Pentapetalae</taxon>
        <taxon>rosids</taxon>
        <taxon>fabids</taxon>
        <taxon>Rosales</taxon>
        <taxon>Rosaceae</taxon>
        <taxon>Amygdaloideae</taxon>
        <taxon>Amygdaleae</taxon>
        <taxon>Prunus</taxon>
    </lineage>
</organism>
<gene>
    <name evidence="1" type="ORF">ORAREDHAP_LOCUS1071</name>
</gene>
<evidence type="ECO:0000313" key="1">
    <source>
        <dbReference type="EMBL" id="CAB4292605.1"/>
    </source>
</evidence>
<name>A0A6J5VYN4_PRUAR</name>
<dbReference type="EMBL" id="CAEKKB010000001">
    <property type="protein sequence ID" value="CAB4292605.1"/>
    <property type="molecule type" value="Genomic_DNA"/>
</dbReference>
<keyword evidence="2" id="KW-1185">Reference proteome</keyword>
<reference evidence="2" key="1">
    <citation type="journal article" date="2020" name="Genome Biol.">
        <title>Gamete binning: chromosome-level and haplotype-resolved genome assembly enabled by high-throughput single-cell sequencing of gamete genomes.</title>
        <authorList>
            <person name="Campoy J.A."/>
            <person name="Sun H."/>
            <person name="Goel M."/>
            <person name="Jiao W.-B."/>
            <person name="Folz-Donahue K."/>
            <person name="Wang N."/>
            <person name="Rubio M."/>
            <person name="Liu C."/>
            <person name="Kukat C."/>
            <person name="Ruiz D."/>
            <person name="Huettel B."/>
            <person name="Schneeberger K."/>
        </authorList>
    </citation>
    <scope>NUCLEOTIDE SEQUENCE [LARGE SCALE GENOMIC DNA]</scope>
    <source>
        <strain evidence="2">cv. Rojo Pasion</strain>
    </source>
</reference>
<evidence type="ECO:0000313" key="2">
    <source>
        <dbReference type="Proteomes" id="UP000507245"/>
    </source>
</evidence>
<dbReference type="AlphaFoldDB" id="A0A6J5VYN4"/>
<proteinExistence type="predicted"/>
<dbReference type="OrthoDB" id="4173905at2759"/>
<protein>
    <submittedName>
        <fullName evidence="1">Uncharacterized protein</fullName>
    </submittedName>
</protein>
<dbReference type="Proteomes" id="UP000507245">
    <property type="component" value="Unassembled WGS sequence"/>
</dbReference>